<gene>
    <name evidence="2" type="ORF">FE392_06060</name>
</gene>
<evidence type="ECO:0000313" key="2">
    <source>
        <dbReference type="EMBL" id="MDX7986896.1"/>
    </source>
</evidence>
<dbReference type="Pfam" id="PF03480">
    <property type="entry name" value="DctP"/>
    <property type="match status" value="1"/>
</dbReference>
<organism evidence="2 3">
    <name type="scientific">Xenorhabdus santafensis</name>
    <dbReference type="NCBI Taxonomy" id="2582833"/>
    <lineage>
        <taxon>Bacteria</taxon>
        <taxon>Pseudomonadati</taxon>
        <taxon>Pseudomonadota</taxon>
        <taxon>Gammaproteobacteria</taxon>
        <taxon>Enterobacterales</taxon>
        <taxon>Morganellaceae</taxon>
        <taxon>Xenorhabdus</taxon>
    </lineage>
</organism>
<comment type="caution">
    <text evidence="2">The sequence shown here is derived from an EMBL/GenBank/DDBJ whole genome shotgun (WGS) entry which is preliminary data.</text>
</comment>
<proteinExistence type="predicted"/>
<keyword evidence="3" id="KW-1185">Reference proteome</keyword>
<accession>A0ABU4S7Z1</accession>
<protein>
    <submittedName>
        <fullName evidence="2">Uncharacterized protein</fullName>
    </submittedName>
</protein>
<evidence type="ECO:0000313" key="3">
    <source>
        <dbReference type="Proteomes" id="UP001271890"/>
    </source>
</evidence>
<dbReference type="InterPro" id="IPR018389">
    <property type="entry name" value="DctP_fam"/>
</dbReference>
<reference evidence="3" key="1">
    <citation type="journal article" date="2024" name="Toxins">
        <title>Genome Sequence Analysis of Native Xenorhabdus Strains Isolated from Entomopathogenic Nematodes in Argentina.</title>
        <authorList>
            <person name="Palma L."/>
            <person name="Frizzo L."/>
            <person name="Kaiser S."/>
            <person name="Berry C."/>
            <person name="Caballero P."/>
            <person name="Bode H.B."/>
            <person name="Del Valle E.E."/>
        </authorList>
    </citation>
    <scope>NUCLEOTIDE SEQUENCE [LARGE SCALE GENOMIC DNA]</scope>
    <source>
        <strain evidence="3">12</strain>
    </source>
</reference>
<dbReference type="EMBL" id="VCDN01000019">
    <property type="protein sequence ID" value="MDX7986896.1"/>
    <property type="molecule type" value="Genomic_DNA"/>
</dbReference>
<evidence type="ECO:0000256" key="1">
    <source>
        <dbReference type="ARBA" id="ARBA00022729"/>
    </source>
</evidence>
<dbReference type="InterPro" id="IPR038404">
    <property type="entry name" value="TRAP_DctP_sf"/>
</dbReference>
<name>A0ABU4S7Z1_9GAMM</name>
<sequence>MPGFAVTTLRLSHNQNHSYALHKNLIQFANEVKEKIDREIHIRIYPDAQPGNQRESLKLMLSGSLDSVKSNTAELELAISLTSMRCS</sequence>
<dbReference type="Gene3D" id="3.40.190.170">
    <property type="entry name" value="Bacterial extracellular solute-binding protein, family 7"/>
    <property type="match status" value="1"/>
</dbReference>
<keyword evidence="1" id="KW-0732">Signal</keyword>
<dbReference type="Proteomes" id="UP001271890">
    <property type="component" value="Unassembled WGS sequence"/>
</dbReference>